<dbReference type="EMBL" id="MOBP01000006">
    <property type="protein sequence ID" value="RON54759.1"/>
    <property type="molecule type" value="Genomic_DNA"/>
</dbReference>
<dbReference type="AlphaFoldDB" id="A0A423KLM1"/>
<reference evidence="1 2" key="1">
    <citation type="submission" date="2016-10" db="EMBL/GenBank/DDBJ databases">
        <title>Comparative genome analysis of multiple Pseudomonas spp. focuses on biocontrol and plant growth promoting traits.</title>
        <authorList>
            <person name="Tao X.-Y."/>
            <person name="Taylor C.G."/>
        </authorList>
    </citation>
    <scope>NUCLEOTIDE SEQUENCE [LARGE SCALE GENOMIC DNA]</scope>
    <source>
        <strain evidence="1 2">39A2</strain>
    </source>
</reference>
<dbReference type="Proteomes" id="UP000283627">
    <property type="component" value="Unassembled WGS sequence"/>
</dbReference>
<accession>A0A423KLM1</accession>
<name>A0A423KLM1_9PSED</name>
<dbReference type="OrthoDB" id="6787064at2"/>
<organism evidence="1 2">
    <name type="scientific">Pseudomonas frederiksbergensis</name>
    <dbReference type="NCBI Taxonomy" id="104087"/>
    <lineage>
        <taxon>Bacteria</taxon>
        <taxon>Pseudomonadati</taxon>
        <taxon>Pseudomonadota</taxon>
        <taxon>Gammaproteobacteria</taxon>
        <taxon>Pseudomonadales</taxon>
        <taxon>Pseudomonadaceae</taxon>
        <taxon>Pseudomonas</taxon>
    </lineage>
</organism>
<dbReference type="InterPro" id="IPR011990">
    <property type="entry name" value="TPR-like_helical_dom_sf"/>
</dbReference>
<dbReference type="SUPFAM" id="SSF81901">
    <property type="entry name" value="HCP-like"/>
    <property type="match status" value="1"/>
</dbReference>
<evidence type="ECO:0008006" key="3">
    <source>
        <dbReference type="Google" id="ProtNLM"/>
    </source>
</evidence>
<sequence>MSIQSPIREYPLKCKNLLPLALATALVGCGAPSPDETLNATLPKLSLKELLPQAVANEYCNLDMDSDLLYGIGYQLYNDEKPEQARSCLIMAAPTHERALCYLASIAEKDTSKDSAQRDREAFGYMAYSAVRNDSCAEFGMFQSFAYGMYGQTPDLDLGIRWLERSARHGDPDSQQTLIRMHTKKANLPLAYSWARVLDDTAQVDSLKQRMNPQQLSEGEKGYEQLSKNVTSKDEVSKQAREENIAVYSANIHLQFPDTFKGLSPTDRHAFMENTLATVSARPEFSTRDQFYAYVIISRQAQLHSPNANVLQNPQVMALLSDKELDVTDAVKKAEVILSQAPL</sequence>
<dbReference type="Gene3D" id="1.25.40.10">
    <property type="entry name" value="Tetratricopeptide repeat domain"/>
    <property type="match status" value="1"/>
</dbReference>
<gene>
    <name evidence="1" type="ORF">BK665_10570</name>
</gene>
<evidence type="ECO:0000313" key="1">
    <source>
        <dbReference type="EMBL" id="RON54759.1"/>
    </source>
</evidence>
<comment type="caution">
    <text evidence="1">The sequence shown here is derived from an EMBL/GenBank/DDBJ whole genome shotgun (WGS) entry which is preliminary data.</text>
</comment>
<evidence type="ECO:0000313" key="2">
    <source>
        <dbReference type="Proteomes" id="UP000283627"/>
    </source>
</evidence>
<protein>
    <recommendedName>
        <fullName evidence="3">Sel1 repeat family protein</fullName>
    </recommendedName>
</protein>
<proteinExistence type="predicted"/>